<feature type="signal peptide" evidence="1">
    <location>
        <begin position="1"/>
        <end position="18"/>
    </location>
</feature>
<organism evidence="3 4">
    <name type="scientific">Indibacter alkaliphilus (strain CCUG 57479 / KCTC 22604 / LW1)</name>
    <dbReference type="NCBI Taxonomy" id="1189612"/>
    <lineage>
        <taxon>Bacteria</taxon>
        <taxon>Pseudomonadati</taxon>
        <taxon>Bacteroidota</taxon>
        <taxon>Cytophagia</taxon>
        <taxon>Cytophagales</taxon>
        <taxon>Cyclobacteriaceae</taxon>
    </lineage>
</organism>
<reference evidence="3 4" key="1">
    <citation type="journal article" date="2013" name="Genome Announc.">
        <title>Draft Genome Sequence of Indibacter alkaliphilus Strain LW1T, Isolated from Lonar Lake, a Haloalkaline Lake in the Buldana District of Maharashtra, India.</title>
        <authorList>
            <person name="Singh A."/>
            <person name="Kumar Jangir P."/>
            <person name="Sharma R."/>
            <person name="Singh A."/>
            <person name="Kumar Pinnaka A."/>
            <person name="Shivaji S."/>
        </authorList>
    </citation>
    <scope>NUCLEOTIDE SEQUENCE [LARGE SCALE GENOMIC DNA]</scope>
    <source>
        <strain evidence="4">CCUG 57479 / KCTC 22604 / LW1</strain>
    </source>
</reference>
<sequence length="488" mass="53493">MRKLLKYLLVVLPFVVMAACVDEQNIEDLPPTSEDATFSVEPTSENPNIVNFTADREFFRMQWDLGNGTTVEGRTVTGTYPNEGTYTVTLTVFNAAGSASFSQDIVIDQTDPTLLDSPIFNILTGGINAIEGRTWVIDSARVGHFGVGPNPSQAGDFPEWYAAQANEKRGSGMYTDRYTFFLDNFGFNMETNGFVYLNEAQGPNFPGAFDPGVGDLSAPYEAPDGLTWSYTEVENGFDELRISEGGFLGYFAGGTTYQIVNLEENEMFLRYIDQANEELAWYIRLIPAGFDSGEDVQEEEPSDVNFNFEDLIGDGTQAWTLKSAAGAFGVGPAPGNDSFFPNGNDISDERACLFNDLYIFSEDGTYEYDTQGDIFAEFYMGVSEEGCQDESNLEGTPGEAWGSGVHSFEFTPGEGSTRPKITVTGTGAFVVLAKAFNGGEYEQGPPNENASVTYDVLDYDPESKELTLTIDITNDGGVWWTFVLVPNE</sequence>
<dbReference type="OrthoDB" id="5381604at2"/>
<keyword evidence="1" id="KW-0732">Signal</keyword>
<dbReference type="InterPro" id="IPR000601">
    <property type="entry name" value="PKD_dom"/>
</dbReference>
<dbReference type="Pfam" id="PF00801">
    <property type="entry name" value="PKD"/>
    <property type="match status" value="1"/>
</dbReference>
<dbReference type="EMBL" id="ALWO02000014">
    <property type="protein sequence ID" value="EOZ99257.1"/>
    <property type="molecule type" value="Genomic_DNA"/>
</dbReference>
<dbReference type="eggNOG" id="COG3291">
    <property type="taxonomic scope" value="Bacteria"/>
</dbReference>
<proteinExistence type="predicted"/>
<dbReference type="Proteomes" id="UP000006073">
    <property type="component" value="Unassembled WGS sequence"/>
</dbReference>
<dbReference type="InterPro" id="IPR035986">
    <property type="entry name" value="PKD_dom_sf"/>
</dbReference>
<evidence type="ECO:0000256" key="1">
    <source>
        <dbReference type="SAM" id="SignalP"/>
    </source>
</evidence>
<dbReference type="SUPFAM" id="SSF49299">
    <property type="entry name" value="PKD domain"/>
    <property type="match status" value="1"/>
</dbReference>
<feature type="domain" description="PKD" evidence="2">
    <location>
        <begin position="62"/>
        <end position="107"/>
    </location>
</feature>
<dbReference type="InterPro" id="IPR022409">
    <property type="entry name" value="PKD/Chitinase_dom"/>
</dbReference>
<protein>
    <recommendedName>
        <fullName evidence="2">PKD domain-containing protein</fullName>
    </recommendedName>
</protein>
<dbReference type="RefSeq" id="WP_009034769.1">
    <property type="nucleotide sequence ID" value="NZ_ALWO02000014.1"/>
</dbReference>
<keyword evidence="4" id="KW-1185">Reference proteome</keyword>
<dbReference type="AlphaFoldDB" id="S2DJX3"/>
<dbReference type="PROSITE" id="PS50093">
    <property type="entry name" value="PKD"/>
    <property type="match status" value="1"/>
</dbReference>
<dbReference type="InterPro" id="IPR013783">
    <property type="entry name" value="Ig-like_fold"/>
</dbReference>
<accession>S2DJX3</accession>
<evidence type="ECO:0000313" key="4">
    <source>
        <dbReference type="Proteomes" id="UP000006073"/>
    </source>
</evidence>
<name>S2DJX3_INDAL</name>
<dbReference type="SMART" id="SM00089">
    <property type="entry name" value="PKD"/>
    <property type="match status" value="1"/>
</dbReference>
<feature type="chain" id="PRO_5004496369" description="PKD domain-containing protein" evidence="1">
    <location>
        <begin position="19"/>
        <end position="488"/>
    </location>
</feature>
<comment type="caution">
    <text evidence="3">The sequence shown here is derived from an EMBL/GenBank/DDBJ whole genome shotgun (WGS) entry which is preliminary data.</text>
</comment>
<dbReference type="CDD" id="cd00146">
    <property type="entry name" value="PKD"/>
    <property type="match status" value="1"/>
</dbReference>
<dbReference type="Gene3D" id="2.60.40.10">
    <property type="entry name" value="Immunoglobulins"/>
    <property type="match status" value="1"/>
</dbReference>
<dbReference type="STRING" id="1189612.A33Q_0635"/>
<evidence type="ECO:0000259" key="2">
    <source>
        <dbReference type="PROSITE" id="PS50093"/>
    </source>
</evidence>
<dbReference type="PROSITE" id="PS51257">
    <property type="entry name" value="PROKAR_LIPOPROTEIN"/>
    <property type="match status" value="1"/>
</dbReference>
<gene>
    <name evidence="3" type="ORF">A33Q_0635</name>
</gene>
<evidence type="ECO:0000313" key="3">
    <source>
        <dbReference type="EMBL" id="EOZ99257.1"/>
    </source>
</evidence>